<evidence type="ECO:0000313" key="4">
    <source>
        <dbReference type="EMBL" id="TFL06811.1"/>
    </source>
</evidence>
<feature type="domain" description="FAS1" evidence="3">
    <location>
        <begin position="502"/>
        <end position="660"/>
    </location>
</feature>
<dbReference type="InterPro" id="IPR000782">
    <property type="entry name" value="FAS1_domain"/>
</dbReference>
<keyword evidence="1" id="KW-1133">Transmembrane helix</keyword>
<dbReference type="InterPro" id="IPR036378">
    <property type="entry name" value="FAS1_dom_sf"/>
</dbReference>
<keyword evidence="1" id="KW-0812">Transmembrane</keyword>
<sequence length="920" mass="100605">MRLPPTALLLLLPLCLAAQLPFVFNTTSVSIIDVLSKDPDYESLLHLLQRTKLIPTLNKLRNATLFAPTNEAIKAAKLETGDNIQHELRQRLLYHLLNYTLPSNDDIDADTEDLEVLHTLYYPELPVEPPTNEPPPYPPWLPIPGGGLGGESQRLRLASRKRVAVDAFGKGGANIVKEQVQASNGMVMGIDEVIDVPPDLAQLVTTHPQVSYFARILQRVPSVITFLNSTQSLTLFLPVDSAWDALHRLERLYLESEFAVDDLQHILRRHAVSDTSDSDLKASERAVYSEQFSKGLNLTTLSGKPLTIETDSGRTKIGKSAELVQPDLYASNGVIHLVSSLLMKPESLALTTEKYLLALNCTRFVSLLHSVGLQNLVNGTEAYTVLAISDEVLALYGLDLKTQVEDGEPDPGGKKLERRLRYHFLSGKWSPESLFNGQLLKTALIEPDGLRGGQQVIKVETEANESGGKSVRFGGAGVIGEFVTLPNSESIIYFLSRPLTPPASVQQAALPRLHLSTFFAALSSLPAPHHPPAQSLTSTPLATFMVPHNDAFNSVGELVTRWLLDDYEGSKADLEKIIRHHVIRGVVYTEKLMGRDRRTYETLEGSDVEVDQMNAYRKSERANDTLVALPSGGWSGMQALVYPQDLLTSTGVMHEVSDLLIPRSVVIGVGKLVQAAGGNTMAGLIVRVGMEWILTGRNPPKDSPFAQMKDVSWTLLCPTDNAFSRFNLTELHADQALMEEIVRQHLIPTAPHASSSTNAVTNRPLVMDDATYTTALSGSSVYGDVIFKRVDDGGKADYVVGIKGARGTEGKEDWAKVLYWGRTTPGIATNSSGFALDPMVHRAFAWTGPGGGGVISIDTVLTPYSPSWWVAWGGPAAVGLVCAVLICVFFYGVNLFWRKDLTEATYEPVGGFSRGDEDEE</sequence>
<feature type="domain" description="FAS1" evidence="3">
    <location>
        <begin position="197"/>
        <end position="342"/>
    </location>
</feature>
<evidence type="ECO:0000256" key="2">
    <source>
        <dbReference type="SAM" id="SignalP"/>
    </source>
</evidence>
<dbReference type="SMART" id="SM00554">
    <property type="entry name" value="FAS1"/>
    <property type="match status" value="5"/>
</dbReference>
<feature type="signal peptide" evidence="2">
    <location>
        <begin position="1"/>
        <end position="17"/>
    </location>
</feature>
<evidence type="ECO:0000256" key="1">
    <source>
        <dbReference type="SAM" id="Phobius"/>
    </source>
</evidence>
<evidence type="ECO:0000259" key="3">
    <source>
        <dbReference type="PROSITE" id="PS50213"/>
    </source>
</evidence>
<dbReference type="AlphaFoldDB" id="A0A5C3R1S8"/>
<dbReference type="GO" id="GO:0005615">
    <property type="term" value="C:extracellular space"/>
    <property type="evidence" value="ECO:0007669"/>
    <property type="project" value="TreeGrafter"/>
</dbReference>
<dbReference type="STRING" id="1884261.A0A5C3R1S8"/>
<organism evidence="4 5">
    <name type="scientific">Pterulicium gracile</name>
    <dbReference type="NCBI Taxonomy" id="1884261"/>
    <lineage>
        <taxon>Eukaryota</taxon>
        <taxon>Fungi</taxon>
        <taxon>Dikarya</taxon>
        <taxon>Basidiomycota</taxon>
        <taxon>Agaricomycotina</taxon>
        <taxon>Agaricomycetes</taxon>
        <taxon>Agaricomycetidae</taxon>
        <taxon>Agaricales</taxon>
        <taxon>Pleurotineae</taxon>
        <taxon>Pterulaceae</taxon>
        <taxon>Pterulicium</taxon>
    </lineage>
</organism>
<dbReference type="PANTHER" id="PTHR10900">
    <property type="entry name" value="PERIOSTIN-RELATED"/>
    <property type="match status" value="1"/>
</dbReference>
<feature type="chain" id="PRO_5022972574" evidence="2">
    <location>
        <begin position="18"/>
        <end position="920"/>
    </location>
</feature>
<dbReference type="EMBL" id="ML178815">
    <property type="protein sequence ID" value="TFL06811.1"/>
    <property type="molecule type" value="Genomic_DNA"/>
</dbReference>
<name>A0A5C3R1S8_9AGAR</name>
<dbReference type="InterPro" id="IPR050904">
    <property type="entry name" value="Adhesion/Biosynth-related"/>
</dbReference>
<keyword evidence="2" id="KW-0732">Signal</keyword>
<dbReference type="SUPFAM" id="SSF82153">
    <property type="entry name" value="FAS1 domain"/>
    <property type="match status" value="5"/>
</dbReference>
<dbReference type="PANTHER" id="PTHR10900:SF77">
    <property type="entry name" value="FI19380P1"/>
    <property type="match status" value="1"/>
</dbReference>
<feature type="domain" description="FAS1" evidence="3">
    <location>
        <begin position="28"/>
        <end position="194"/>
    </location>
</feature>
<keyword evidence="5" id="KW-1185">Reference proteome</keyword>
<dbReference type="PROSITE" id="PS50213">
    <property type="entry name" value="FAS1"/>
    <property type="match status" value="3"/>
</dbReference>
<gene>
    <name evidence="4" type="ORF">BDV98DRAFT_647761</name>
</gene>
<reference evidence="4 5" key="1">
    <citation type="journal article" date="2019" name="Nat. Ecol. Evol.">
        <title>Megaphylogeny resolves global patterns of mushroom evolution.</title>
        <authorList>
            <person name="Varga T."/>
            <person name="Krizsan K."/>
            <person name="Foldi C."/>
            <person name="Dima B."/>
            <person name="Sanchez-Garcia M."/>
            <person name="Sanchez-Ramirez S."/>
            <person name="Szollosi G.J."/>
            <person name="Szarkandi J.G."/>
            <person name="Papp V."/>
            <person name="Albert L."/>
            <person name="Andreopoulos W."/>
            <person name="Angelini C."/>
            <person name="Antonin V."/>
            <person name="Barry K.W."/>
            <person name="Bougher N.L."/>
            <person name="Buchanan P."/>
            <person name="Buyck B."/>
            <person name="Bense V."/>
            <person name="Catcheside P."/>
            <person name="Chovatia M."/>
            <person name="Cooper J."/>
            <person name="Damon W."/>
            <person name="Desjardin D."/>
            <person name="Finy P."/>
            <person name="Geml J."/>
            <person name="Haridas S."/>
            <person name="Hughes K."/>
            <person name="Justo A."/>
            <person name="Karasinski D."/>
            <person name="Kautmanova I."/>
            <person name="Kiss B."/>
            <person name="Kocsube S."/>
            <person name="Kotiranta H."/>
            <person name="LaButti K.M."/>
            <person name="Lechner B.E."/>
            <person name="Liimatainen K."/>
            <person name="Lipzen A."/>
            <person name="Lukacs Z."/>
            <person name="Mihaltcheva S."/>
            <person name="Morgado L.N."/>
            <person name="Niskanen T."/>
            <person name="Noordeloos M.E."/>
            <person name="Ohm R.A."/>
            <person name="Ortiz-Santana B."/>
            <person name="Ovrebo C."/>
            <person name="Racz N."/>
            <person name="Riley R."/>
            <person name="Savchenko A."/>
            <person name="Shiryaev A."/>
            <person name="Soop K."/>
            <person name="Spirin V."/>
            <person name="Szebenyi C."/>
            <person name="Tomsovsky M."/>
            <person name="Tulloss R.E."/>
            <person name="Uehling J."/>
            <person name="Grigoriev I.V."/>
            <person name="Vagvolgyi C."/>
            <person name="Papp T."/>
            <person name="Martin F.M."/>
            <person name="Miettinen O."/>
            <person name="Hibbett D.S."/>
            <person name="Nagy L.G."/>
        </authorList>
    </citation>
    <scope>NUCLEOTIDE SEQUENCE [LARGE SCALE GENOMIC DNA]</scope>
    <source>
        <strain evidence="4 5">CBS 309.79</strain>
    </source>
</reference>
<dbReference type="Pfam" id="PF02469">
    <property type="entry name" value="Fasciclin"/>
    <property type="match status" value="5"/>
</dbReference>
<proteinExistence type="predicted"/>
<accession>A0A5C3R1S8</accession>
<dbReference type="OrthoDB" id="14252at2759"/>
<dbReference type="Gene3D" id="2.30.180.10">
    <property type="entry name" value="FAS1 domain"/>
    <property type="match status" value="5"/>
</dbReference>
<evidence type="ECO:0000313" key="5">
    <source>
        <dbReference type="Proteomes" id="UP000305067"/>
    </source>
</evidence>
<keyword evidence="1" id="KW-0472">Membrane</keyword>
<dbReference type="Proteomes" id="UP000305067">
    <property type="component" value="Unassembled WGS sequence"/>
</dbReference>
<feature type="transmembrane region" description="Helical" evidence="1">
    <location>
        <begin position="868"/>
        <end position="891"/>
    </location>
</feature>
<protein>
    <submittedName>
        <fullName evidence="4">FAS1 domain-containing protein</fullName>
    </submittedName>
</protein>